<dbReference type="Proteomes" id="UP000029014">
    <property type="component" value="Unassembled WGS sequence"/>
</dbReference>
<dbReference type="Pfam" id="PF09754">
    <property type="entry name" value="PAC2"/>
    <property type="match status" value="1"/>
</dbReference>
<dbReference type="eggNOG" id="COG1938">
    <property type="taxonomic scope" value="Bacteria"/>
</dbReference>
<evidence type="ECO:0000313" key="1">
    <source>
        <dbReference type="EMBL" id="KFI72644.1"/>
    </source>
</evidence>
<dbReference type="InterPro" id="IPR008492">
    <property type="entry name" value="Rv2714-like"/>
</dbReference>
<evidence type="ECO:0000313" key="2">
    <source>
        <dbReference type="Proteomes" id="UP000029014"/>
    </source>
</evidence>
<name>A0A087BNP4_9BIFI</name>
<accession>A0A087BNP4</accession>
<dbReference type="Gene3D" id="3.40.50.10900">
    <property type="entry name" value="PAC-like subunit"/>
    <property type="match status" value="1"/>
</dbReference>
<dbReference type="InterPro" id="IPR038389">
    <property type="entry name" value="PSMG2_sf"/>
</dbReference>
<proteinExistence type="predicted"/>
<reference evidence="1 2" key="1">
    <citation type="submission" date="2014-03" db="EMBL/GenBank/DDBJ databases">
        <title>Genomics of Bifidobacteria.</title>
        <authorList>
            <person name="Ventura M."/>
            <person name="Milani C."/>
            <person name="Lugli G.A."/>
        </authorList>
    </citation>
    <scope>NUCLEOTIDE SEQUENCE [LARGE SCALE GENOMIC DNA]</scope>
    <source>
        <strain evidence="1 2">LMG 11592</strain>
    </source>
</reference>
<dbReference type="SUPFAM" id="SSF159659">
    <property type="entry name" value="Cgl1923-like"/>
    <property type="match status" value="1"/>
</dbReference>
<dbReference type="InterPro" id="IPR019151">
    <property type="entry name" value="Proteasome_assmbl_chaperone_2"/>
</dbReference>
<gene>
    <name evidence="1" type="ORF">BMIN_0542</name>
</gene>
<organism evidence="1 2">
    <name type="scientific">Bifidobacterium minimum</name>
    <dbReference type="NCBI Taxonomy" id="1693"/>
    <lineage>
        <taxon>Bacteria</taxon>
        <taxon>Bacillati</taxon>
        <taxon>Actinomycetota</taxon>
        <taxon>Actinomycetes</taxon>
        <taxon>Bifidobacteriales</taxon>
        <taxon>Bifidobacteriaceae</taxon>
        <taxon>Bifidobacterium</taxon>
    </lineage>
</organism>
<comment type="caution">
    <text evidence="1">The sequence shown here is derived from an EMBL/GenBank/DDBJ whole genome shotgun (WGS) entry which is preliminary data.</text>
</comment>
<dbReference type="STRING" id="1693.BMIN_0542"/>
<keyword evidence="2" id="KW-1185">Reference proteome</keyword>
<sequence length="266" mass="30332">MIVAFEGWNDACQTATNVVRRMVAHYESREVRHISCDGYYDYQTARPMMCHVTGRARIVWPQTTFFEVALDDGYRLYAQIAPEPNYRWMEYCRQSLRVAQELDVDHVVTLGAMFAECPHTRPLPVDVSDSTCQCDMDREYNGPVGITTVLDEMARGEGFDTSSMWVSIPQYVGSDECAQGTLQLTQELSCVVGRELDTTDLDRLAHQWRMRGDVLSSSDDELAAYVRRLENEYDRTARAATLAARNSPQAEEMVRDAENYLKGLDH</sequence>
<dbReference type="EMBL" id="JGZD01000009">
    <property type="protein sequence ID" value="KFI72644.1"/>
    <property type="molecule type" value="Genomic_DNA"/>
</dbReference>
<dbReference type="PIRSF" id="PIRSF028754">
    <property type="entry name" value="UCP028754"/>
    <property type="match status" value="1"/>
</dbReference>
<protein>
    <submittedName>
        <fullName evidence="1">PAC2 family protein</fullName>
    </submittedName>
</protein>
<dbReference type="AlphaFoldDB" id="A0A087BNP4"/>